<dbReference type="EMBL" id="JAACJK010000163">
    <property type="protein sequence ID" value="KAF5325810.1"/>
    <property type="molecule type" value="Genomic_DNA"/>
</dbReference>
<gene>
    <name evidence="1" type="ORF">D9611_000933</name>
</gene>
<evidence type="ECO:0008006" key="3">
    <source>
        <dbReference type="Google" id="ProtNLM"/>
    </source>
</evidence>
<protein>
    <recommendedName>
        <fullName evidence="3">F-box domain-containing protein</fullName>
    </recommendedName>
</protein>
<proteinExistence type="predicted"/>
<dbReference type="AlphaFoldDB" id="A0A8H5F6P4"/>
<evidence type="ECO:0000313" key="2">
    <source>
        <dbReference type="Proteomes" id="UP000541558"/>
    </source>
</evidence>
<reference evidence="1 2" key="1">
    <citation type="journal article" date="2020" name="ISME J.">
        <title>Uncovering the hidden diversity of litter-decomposition mechanisms in mushroom-forming fungi.</title>
        <authorList>
            <person name="Floudas D."/>
            <person name="Bentzer J."/>
            <person name="Ahren D."/>
            <person name="Johansson T."/>
            <person name="Persson P."/>
            <person name="Tunlid A."/>
        </authorList>
    </citation>
    <scope>NUCLEOTIDE SEQUENCE [LARGE SCALE GENOMIC DNA]</scope>
    <source>
        <strain evidence="1 2">CBS 175.51</strain>
    </source>
</reference>
<name>A0A8H5F6P4_9AGAR</name>
<dbReference type="Gene3D" id="3.80.10.10">
    <property type="entry name" value="Ribonuclease Inhibitor"/>
    <property type="match status" value="1"/>
</dbReference>
<evidence type="ECO:0000313" key="1">
    <source>
        <dbReference type="EMBL" id="KAF5325810.1"/>
    </source>
</evidence>
<organism evidence="1 2">
    <name type="scientific">Ephemerocybe angulata</name>
    <dbReference type="NCBI Taxonomy" id="980116"/>
    <lineage>
        <taxon>Eukaryota</taxon>
        <taxon>Fungi</taxon>
        <taxon>Dikarya</taxon>
        <taxon>Basidiomycota</taxon>
        <taxon>Agaricomycotina</taxon>
        <taxon>Agaricomycetes</taxon>
        <taxon>Agaricomycetidae</taxon>
        <taxon>Agaricales</taxon>
        <taxon>Agaricineae</taxon>
        <taxon>Psathyrellaceae</taxon>
        <taxon>Ephemerocybe</taxon>
    </lineage>
</organism>
<dbReference type="Proteomes" id="UP000541558">
    <property type="component" value="Unassembled WGS sequence"/>
</dbReference>
<comment type="caution">
    <text evidence="1">The sequence shown here is derived from an EMBL/GenBank/DDBJ whole genome shotgun (WGS) entry which is preliminary data.</text>
</comment>
<dbReference type="InterPro" id="IPR032675">
    <property type="entry name" value="LRR_dom_sf"/>
</dbReference>
<keyword evidence="2" id="KW-1185">Reference proteome</keyword>
<sequence>MNLIPKFEPRRRWTARRAARKADLGQHLANHELIPSPVPRLLQCNDSPTEEEKEMILEYVATIEPMCWQLPDSFSLTTALRHEPGLPHHYSQLYRDSLRLHRSLITGIRNIPGEVLDIIFHSALQIADDRYQQLIRIMQTCKRWWISAHGSPRLWSTLPKMVWDVHTSNRVGRHGHKVFDLLKRAVLRHLAQSGNYPLTFVFHYDFQISNHVVEVKYQELLGIMMSQCHRWGHADLMMSLTMLETTSIITGKLPLLRSLSLSVSTTRNSEHEAIYFFAACPSLEHVSLTINHTMGQQEPPDIVLPWRQLTTFNDHRRNIGRSWTFIKGDPNSQNLSCRIFAALDSQSHMDHQLSRHSASRITMLDIGSPNISCIPLISDTLTLPSLTVLHLNFPGVGADELSSTHLLSFVRRSRCSLKSLRFTGGGGLFREQLGAFSQFLLLSDELEELHCDLLPPDALRTLFFDPRSGEPPPVPRLRRLSIYINLTMSLKTLPSHLDCAALNAVAKSRSNIGGRAEVAWLRLEIRAWNLAMTQTAFHLLENDLAGSPVPVETSIREKVVKGWIDQLYNVGGISFSGTDRISPSYHKQEGRRLNELIAEMELYPIPDSDLALLRKYDMAAVLTHCASVEASRIPCASLYNLPSRFKSLKDRLCPPLLERDGQRHWAFGGGGDGIFYVPRITPPDDIVEPA</sequence>
<dbReference type="OrthoDB" id="3365698at2759"/>
<accession>A0A8H5F6P4</accession>